<evidence type="ECO:0000313" key="4">
    <source>
        <dbReference type="Proteomes" id="UP000626982"/>
    </source>
</evidence>
<dbReference type="PANTHER" id="PTHR33744:SF17">
    <property type="entry name" value="CONSERVED PROTEIN"/>
    <property type="match status" value="1"/>
</dbReference>
<evidence type="ECO:0000259" key="1">
    <source>
        <dbReference type="Pfam" id="PF13556"/>
    </source>
</evidence>
<evidence type="ECO:0000313" key="3">
    <source>
        <dbReference type="EMBL" id="GGN89246.1"/>
    </source>
</evidence>
<comment type="caution">
    <text evidence="3">The sequence shown here is derived from an EMBL/GenBank/DDBJ whole genome shotgun (WGS) entry which is preliminary data.</text>
</comment>
<reference evidence="4" key="1">
    <citation type="journal article" date="2019" name="Int. J. Syst. Evol. Microbiol.">
        <title>The Global Catalogue of Microorganisms (GCM) 10K type strain sequencing project: providing services to taxonomists for standard genome sequencing and annotation.</title>
        <authorList>
            <consortium name="The Broad Institute Genomics Platform"/>
            <consortium name="The Broad Institute Genome Sequencing Center for Infectious Disease"/>
            <person name="Wu L."/>
            <person name="Ma J."/>
        </authorList>
    </citation>
    <scope>NUCLEOTIDE SEQUENCE [LARGE SCALE GENOMIC DNA]</scope>
    <source>
        <strain evidence="4">CGMCC 1.6960</strain>
    </source>
</reference>
<sequence length="404" mass="43452">MIDARAPQDAGWRELVARLDAEMDAVVDDFMAELGARALYDRDAVSQDDLRDTAVATLRMLVARMGGAVPAAGSCRTTPTAGMDSTATTADDAALATSLGVRRARQGVPLDALLEAVRLDFRVLWRWLQRLAGEEQRAELVDQVEWVLTVVEQYVDEVQQSFLRERAAMQRDARLATERHLARLLSGDPPRPATVDAIAQGLGVAADAEFDLIAVPVERIELVQRAAAARLASGAVFGHSHGDAYCVFWVRDDEPLPAELAELPGVLLRRLEGLRGVAEGARAALALLDAAPAGSALAGLDELWPAVAAHHLGELVPGFVEQRLAPLDELTGYQRASILATVRAYLDTGSVHAVAKRVFCHRNTVLNRLAAFRDRTGLDVQVPVEAALAHVLLASRASDSPADP</sequence>
<name>A0ABQ2KPH3_9MICO</name>
<gene>
    <name evidence="3" type="ORF">GCM10010968_25720</name>
</gene>
<dbReference type="PANTHER" id="PTHR33744">
    <property type="entry name" value="CARBOHYDRATE DIACID REGULATOR"/>
    <property type="match status" value="1"/>
</dbReference>
<feature type="domain" description="PucR C-terminal helix-turn-helix" evidence="1">
    <location>
        <begin position="339"/>
        <end position="393"/>
    </location>
</feature>
<dbReference type="InterPro" id="IPR025751">
    <property type="entry name" value="RsbRD_N_dom"/>
</dbReference>
<keyword evidence="4" id="KW-1185">Reference proteome</keyword>
<proteinExistence type="predicted"/>
<dbReference type="InterPro" id="IPR042070">
    <property type="entry name" value="PucR_C-HTH_sf"/>
</dbReference>
<accession>A0ABQ2KPH3</accession>
<organism evidence="3 4">
    <name type="scientific">Agrococcus terreus</name>
    <dbReference type="NCBI Taxonomy" id="574649"/>
    <lineage>
        <taxon>Bacteria</taxon>
        <taxon>Bacillati</taxon>
        <taxon>Actinomycetota</taxon>
        <taxon>Actinomycetes</taxon>
        <taxon>Micrococcales</taxon>
        <taxon>Microbacteriaceae</taxon>
        <taxon>Agrococcus</taxon>
    </lineage>
</organism>
<dbReference type="Pfam" id="PF13556">
    <property type="entry name" value="HTH_30"/>
    <property type="match status" value="1"/>
</dbReference>
<evidence type="ECO:0000259" key="2">
    <source>
        <dbReference type="Pfam" id="PF14361"/>
    </source>
</evidence>
<dbReference type="Proteomes" id="UP000626982">
    <property type="component" value="Unassembled WGS sequence"/>
</dbReference>
<dbReference type="Gene3D" id="1.10.10.2840">
    <property type="entry name" value="PucR C-terminal helix-turn-helix domain"/>
    <property type="match status" value="1"/>
</dbReference>
<dbReference type="InterPro" id="IPR025736">
    <property type="entry name" value="PucR_C-HTH_dom"/>
</dbReference>
<dbReference type="RefSeq" id="WP_188718697.1">
    <property type="nucleotide sequence ID" value="NZ_BAABBD010000004.1"/>
</dbReference>
<feature type="domain" description="RsbT co-antagonist protein RsbRD N-terminal" evidence="2">
    <location>
        <begin position="24"/>
        <end position="174"/>
    </location>
</feature>
<dbReference type="Pfam" id="PF14361">
    <property type="entry name" value="RsbRD_N"/>
    <property type="match status" value="1"/>
</dbReference>
<evidence type="ECO:0008006" key="5">
    <source>
        <dbReference type="Google" id="ProtNLM"/>
    </source>
</evidence>
<dbReference type="EMBL" id="BMLM01000002">
    <property type="protein sequence ID" value="GGN89246.1"/>
    <property type="molecule type" value="Genomic_DNA"/>
</dbReference>
<protein>
    <recommendedName>
        <fullName evidence="5">PucR C-terminal helix-turn-helix domain-containing protein</fullName>
    </recommendedName>
</protein>
<dbReference type="InterPro" id="IPR051448">
    <property type="entry name" value="CdaR-like_regulators"/>
</dbReference>